<dbReference type="Proteomes" id="UP001152799">
    <property type="component" value="Chromosome 7"/>
</dbReference>
<keyword evidence="3" id="KW-1185">Reference proteome</keyword>
<name>A0A9N9MYV7_9CUCU</name>
<accession>A0A9N9MYV7</accession>
<proteinExistence type="predicted"/>
<gene>
    <name evidence="2" type="ORF">CEUTPL_LOCUS11944</name>
</gene>
<organism evidence="2 3">
    <name type="scientific">Ceutorhynchus assimilis</name>
    <name type="common">cabbage seed weevil</name>
    <dbReference type="NCBI Taxonomy" id="467358"/>
    <lineage>
        <taxon>Eukaryota</taxon>
        <taxon>Metazoa</taxon>
        <taxon>Ecdysozoa</taxon>
        <taxon>Arthropoda</taxon>
        <taxon>Hexapoda</taxon>
        <taxon>Insecta</taxon>
        <taxon>Pterygota</taxon>
        <taxon>Neoptera</taxon>
        <taxon>Endopterygota</taxon>
        <taxon>Coleoptera</taxon>
        <taxon>Polyphaga</taxon>
        <taxon>Cucujiformia</taxon>
        <taxon>Curculionidae</taxon>
        <taxon>Ceutorhynchinae</taxon>
        <taxon>Ceutorhynchus</taxon>
    </lineage>
</organism>
<dbReference type="EMBL" id="OU892283">
    <property type="protein sequence ID" value="CAG9771512.1"/>
    <property type="molecule type" value="Genomic_DNA"/>
</dbReference>
<feature type="transmembrane region" description="Helical" evidence="1">
    <location>
        <begin position="263"/>
        <end position="281"/>
    </location>
</feature>
<evidence type="ECO:0000313" key="2">
    <source>
        <dbReference type="EMBL" id="CAG9771512.1"/>
    </source>
</evidence>
<keyword evidence="1" id="KW-0472">Membrane</keyword>
<evidence type="ECO:0000313" key="3">
    <source>
        <dbReference type="Proteomes" id="UP001152799"/>
    </source>
</evidence>
<evidence type="ECO:0000256" key="1">
    <source>
        <dbReference type="SAM" id="Phobius"/>
    </source>
</evidence>
<evidence type="ECO:0008006" key="4">
    <source>
        <dbReference type="Google" id="ProtNLM"/>
    </source>
</evidence>
<keyword evidence="1" id="KW-1133">Transmembrane helix</keyword>
<dbReference type="OrthoDB" id="6773229at2759"/>
<reference evidence="2" key="1">
    <citation type="submission" date="2022-01" db="EMBL/GenBank/DDBJ databases">
        <authorList>
            <person name="King R."/>
        </authorList>
    </citation>
    <scope>NUCLEOTIDE SEQUENCE</scope>
</reference>
<protein>
    <recommendedName>
        <fullName evidence="4">SAM domain-containing protein</fullName>
    </recommendedName>
</protein>
<keyword evidence="1" id="KW-0812">Transmembrane</keyword>
<dbReference type="AlphaFoldDB" id="A0A9N9MYV7"/>
<sequence length="321" mass="36712">MAPIREFLEANKLAHLLEKFEEQNIDEEFLLPFLTESQINELTRGNIGDVIRLKVGIQKYNEHDIRNDTFLNEDIIGQALMQKAKKVPLNNADRDRLAEIIIKPLLNKFQRLGKDDLKILAQKIEKSIPGEKTSTYYVPAINWDFEQLHPSGCNFDLEARFDEFFNSILEVRGSSLCAADNTILDLLKGDLTTDSKTAIQLYLIPVLVPPKGRKQFGKIHWKPSIAESRDGFIQHIKTPGDMEYAKNKRVDLMCARSMTVQPYMLLIGPSLGNILASFVVINNREYKCHSVLDALDFCFKCYQMFDASKSDPKIPYINDLI</sequence>